<comment type="caution">
    <text evidence="1">The sequence shown here is derived from an EMBL/GenBank/DDBJ whole genome shotgun (WGS) entry which is preliminary data.</text>
</comment>
<accession>I9UL06</accession>
<gene>
    <name evidence="1" type="ORF">HPHPH6_1277</name>
</gene>
<evidence type="ECO:0000313" key="2">
    <source>
        <dbReference type="Proteomes" id="UP000004177"/>
    </source>
</evidence>
<name>I9UL06_HELPX</name>
<keyword evidence="1" id="KW-0540">Nuclease</keyword>
<keyword evidence="1" id="KW-0378">Hydrolase</keyword>
<dbReference type="EMBL" id="AKOZ01000006">
    <property type="protein sequence ID" value="EJB80909.1"/>
    <property type="molecule type" value="Genomic_DNA"/>
</dbReference>
<dbReference type="AlphaFoldDB" id="I9UL06"/>
<evidence type="ECO:0000313" key="1">
    <source>
        <dbReference type="EMBL" id="EJB80909.1"/>
    </source>
</evidence>
<dbReference type="GO" id="GO:0004519">
    <property type="term" value="F:endonuclease activity"/>
    <property type="evidence" value="ECO:0007669"/>
    <property type="project" value="UniProtKB-KW"/>
</dbReference>
<protein>
    <submittedName>
        <fullName evidence="1">Type II restriction endonuclease</fullName>
    </submittedName>
</protein>
<dbReference type="PATRIC" id="fig|992061.3.peg.1261"/>
<keyword evidence="1" id="KW-0255">Endonuclease</keyword>
<proteinExistence type="predicted"/>
<sequence length="117" mass="13499">MDLEQTFLKIIEKKHEELNLGQDYNAIFSKIRDFEANAIGQIGEEFLKSALNAIDGVINDGIIHDEYDIMTKSGVSFEVKTARKGRTNNTFLVQWYKPTIQLCFFDLLRSVRRQIAL</sequence>
<dbReference type="Proteomes" id="UP000004177">
    <property type="component" value="Unassembled WGS sequence"/>
</dbReference>
<reference evidence="1 2" key="1">
    <citation type="journal article" date="2013" name="Pathog. Dis.">
        <title>Genome sequences of 65 Helicobacter pylori strains isolated from asymptomatic individuals and patients with gastric cancer, peptic ulcer disease, or gastritis.</title>
        <authorList>
            <person name="Blanchard T.G."/>
            <person name="Czinn S.J."/>
            <person name="Correa P."/>
            <person name="Nakazawa T."/>
            <person name="Keelan M."/>
            <person name="Morningstar L."/>
            <person name="Santana-Cruz I."/>
            <person name="Maroo A."/>
            <person name="McCracken C."/>
            <person name="Shefchek K."/>
            <person name="Daugherty S."/>
            <person name="Song Y."/>
            <person name="Fraser C.M."/>
            <person name="Fricke W.F."/>
        </authorList>
    </citation>
    <scope>NUCLEOTIDE SEQUENCE [LARGE SCALE GENOMIC DNA]</scope>
    <source>
        <strain evidence="1 2">Hp H-6</strain>
    </source>
</reference>
<organism evidence="1 2">
    <name type="scientific">Helicobacter pylori Hp H-6</name>
    <dbReference type="NCBI Taxonomy" id="992061"/>
    <lineage>
        <taxon>Bacteria</taxon>
        <taxon>Pseudomonadati</taxon>
        <taxon>Campylobacterota</taxon>
        <taxon>Epsilonproteobacteria</taxon>
        <taxon>Campylobacterales</taxon>
        <taxon>Helicobacteraceae</taxon>
        <taxon>Helicobacter</taxon>
    </lineage>
</organism>